<dbReference type="GO" id="GO:0004015">
    <property type="term" value="F:adenosylmethionine-8-amino-7-oxononanoate transaminase activity"/>
    <property type="evidence" value="ECO:0007669"/>
    <property type="project" value="TreeGrafter"/>
</dbReference>
<keyword evidence="8" id="KW-1185">Reference proteome</keyword>
<dbReference type="GO" id="GO:0030170">
    <property type="term" value="F:pyridoxal phosphate binding"/>
    <property type="evidence" value="ECO:0007669"/>
    <property type="project" value="InterPro"/>
</dbReference>
<dbReference type="GO" id="GO:0009102">
    <property type="term" value="P:biotin biosynthetic process"/>
    <property type="evidence" value="ECO:0007669"/>
    <property type="project" value="TreeGrafter"/>
</dbReference>
<dbReference type="SUPFAM" id="SSF53383">
    <property type="entry name" value="PLP-dependent transferases"/>
    <property type="match status" value="1"/>
</dbReference>
<dbReference type="InterPro" id="IPR015422">
    <property type="entry name" value="PyrdxlP-dep_Trfase_small"/>
</dbReference>
<proteinExistence type="inferred from homology"/>
<dbReference type="AlphaFoldDB" id="A0A643FB42"/>
<evidence type="ECO:0000313" key="7">
    <source>
        <dbReference type="EMBL" id="KAB0579993.1"/>
    </source>
</evidence>
<organism evidence="7 8">
    <name type="scientific">Ideonella dechloratans</name>
    <dbReference type="NCBI Taxonomy" id="36863"/>
    <lineage>
        <taxon>Bacteria</taxon>
        <taxon>Pseudomonadati</taxon>
        <taxon>Pseudomonadota</taxon>
        <taxon>Betaproteobacteria</taxon>
        <taxon>Burkholderiales</taxon>
        <taxon>Sphaerotilaceae</taxon>
        <taxon>Ideonella</taxon>
    </lineage>
</organism>
<evidence type="ECO:0000256" key="4">
    <source>
        <dbReference type="ARBA" id="ARBA00022679"/>
    </source>
</evidence>
<dbReference type="InterPro" id="IPR005814">
    <property type="entry name" value="Aminotrans_3"/>
</dbReference>
<evidence type="ECO:0000256" key="6">
    <source>
        <dbReference type="RuleBase" id="RU003560"/>
    </source>
</evidence>
<evidence type="ECO:0000256" key="2">
    <source>
        <dbReference type="ARBA" id="ARBA00008954"/>
    </source>
</evidence>
<dbReference type="PANTHER" id="PTHR42684">
    <property type="entry name" value="ADENOSYLMETHIONINE-8-AMINO-7-OXONONANOATE AMINOTRANSFERASE"/>
    <property type="match status" value="1"/>
</dbReference>
<sequence>MDMSALPEQPLTEAQLKAHWMPFTANRAFKKDPRILVGAKGVYFTDDRGRQVFDGLSGLWTCGLGHGRSEIAEAVGRQVSTLDYAPGFQFGTKGSFQLAERIVSHMPAGLEHVFFACSGSEAADTSLKIARAYWRQKGLASKTRLIGRLKGYHGVNFGGISVGGIGGNRKMFGEGLQCDHIPHTQLARNAFSRGMPENGAELANELLDVIALHDASNIAALIVEPFSGSAGVVIPPVGYLQRLREICTQNNILMIFDEVITGFGRAGAWTGSEAFGVTPDMVNFAKQVTNGTIPMGGVVVKGEIYDTFMSAGGPEHAIEFPHGYTYSAHPVACAAGLATFDLLEKEHAIQQSKELAPYFENAVHSLKGAKHVTDIRNYGLAAGLTIAARDGDPTIRPYDIGLKCWEMGFYVRFGGDTIQLAPPFITTPAQVDALVNALGEALNATA</sequence>
<protein>
    <submittedName>
        <fullName evidence="7">Aspartate aminotransferase family protein</fullName>
    </submittedName>
</protein>
<dbReference type="OrthoDB" id="3398487at2"/>
<keyword evidence="5 6" id="KW-0663">Pyridoxal phosphate</keyword>
<evidence type="ECO:0000313" key="8">
    <source>
        <dbReference type="Proteomes" id="UP000430120"/>
    </source>
</evidence>
<keyword evidence="4 7" id="KW-0808">Transferase</keyword>
<dbReference type="InterPro" id="IPR049704">
    <property type="entry name" value="Aminotrans_3_PPA_site"/>
</dbReference>
<dbReference type="Gene3D" id="3.90.1150.10">
    <property type="entry name" value="Aspartate Aminotransferase, domain 1"/>
    <property type="match status" value="1"/>
</dbReference>
<dbReference type="InterPro" id="IPR015421">
    <property type="entry name" value="PyrdxlP-dep_Trfase_major"/>
</dbReference>
<dbReference type="RefSeq" id="WP_151124696.1">
    <property type="nucleotide sequence ID" value="NZ_VZPB01000033.1"/>
</dbReference>
<dbReference type="EMBL" id="VZPB01000033">
    <property type="protein sequence ID" value="KAB0579993.1"/>
    <property type="molecule type" value="Genomic_DNA"/>
</dbReference>
<dbReference type="PIRSF" id="PIRSF000521">
    <property type="entry name" value="Transaminase_4ab_Lys_Orn"/>
    <property type="match status" value="1"/>
</dbReference>
<dbReference type="FunFam" id="3.40.640.10:FF:000014">
    <property type="entry name" value="Adenosylmethionine-8-amino-7-oxononanoate aminotransferase, probable"/>
    <property type="match status" value="1"/>
</dbReference>
<accession>A0A643FB42</accession>
<dbReference type="InterPro" id="IPR015424">
    <property type="entry name" value="PyrdxlP-dep_Trfase"/>
</dbReference>
<reference evidence="7 8" key="1">
    <citation type="submission" date="2019-09" db="EMBL/GenBank/DDBJ databases">
        <title>Draft genome sequences of 48 bacterial type strains from the CCUG.</title>
        <authorList>
            <person name="Tunovic T."/>
            <person name="Pineiro-Iglesias B."/>
            <person name="Unosson C."/>
            <person name="Inganas E."/>
            <person name="Ohlen M."/>
            <person name="Cardew S."/>
            <person name="Jensie-Markopoulos S."/>
            <person name="Salva-Serra F."/>
            <person name="Jaen-Luchoro D."/>
            <person name="Karlsson R."/>
            <person name="Svensson-Stadler L."/>
            <person name="Chun J."/>
            <person name="Moore E."/>
        </authorList>
    </citation>
    <scope>NUCLEOTIDE SEQUENCE [LARGE SCALE GENOMIC DNA]</scope>
    <source>
        <strain evidence="7 8">CCUG 30977</strain>
    </source>
</reference>
<keyword evidence="3 7" id="KW-0032">Aminotransferase</keyword>
<dbReference type="PROSITE" id="PS00600">
    <property type="entry name" value="AA_TRANSFER_CLASS_3"/>
    <property type="match status" value="1"/>
</dbReference>
<name>A0A643FB42_IDEDE</name>
<dbReference type="Gene3D" id="3.40.640.10">
    <property type="entry name" value="Type I PLP-dependent aspartate aminotransferase-like (Major domain)"/>
    <property type="match status" value="1"/>
</dbReference>
<dbReference type="Proteomes" id="UP000430120">
    <property type="component" value="Unassembled WGS sequence"/>
</dbReference>
<comment type="similarity">
    <text evidence="2 6">Belongs to the class-III pyridoxal-phosphate-dependent aminotransferase family.</text>
</comment>
<evidence type="ECO:0000256" key="5">
    <source>
        <dbReference type="ARBA" id="ARBA00022898"/>
    </source>
</evidence>
<evidence type="ECO:0000256" key="1">
    <source>
        <dbReference type="ARBA" id="ARBA00001933"/>
    </source>
</evidence>
<evidence type="ECO:0000256" key="3">
    <source>
        <dbReference type="ARBA" id="ARBA00022576"/>
    </source>
</evidence>
<dbReference type="Pfam" id="PF00202">
    <property type="entry name" value="Aminotran_3"/>
    <property type="match status" value="1"/>
</dbReference>
<gene>
    <name evidence="7" type="ORF">F7Q92_13735</name>
</gene>
<comment type="caution">
    <text evidence="7">The sequence shown here is derived from an EMBL/GenBank/DDBJ whole genome shotgun (WGS) entry which is preliminary data.</text>
</comment>
<dbReference type="PANTHER" id="PTHR42684:SF1">
    <property type="entry name" value="BETA-ALANINE--PYRUVATE AMINOTRANSFERASE"/>
    <property type="match status" value="1"/>
</dbReference>
<comment type="cofactor">
    <cofactor evidence="1">
        <name>pyridoxal 5'-phosphate</name>
        <dbReference type="ChEBI" id="CHEBI:597326"/>
    </cofactor>
</comment>
<dbReference type="CDD" id="cd00610">
    <property type="entry name" value="OAT_like"/>
    <property type="match status" value="1"/>
</dbReference>